<keyword evidence="2" id="KW-1185">Reference proteome</keyword>
<dbReference type="Gene3D" id="3.40.1230.10">
    <property type="entry name" value="MTH938-like"/>
    <property type="match status" value="1"/>
</dbReference>
<gene>
    <name evidence="1" type="ORF">SAMN05660836_02079</name>
</gene>
<name>A0A1I4V1D7_9BACT</name>
<evidence type="ECO:0008006" key="3">
    <source>
        <dbReference type="Google" id="ProtNLM"/>
    </source>
</evidence>
<evidence type="ECO:0000313" key="1">
    <source>
        <dbReference type="EMBL" id="SFM94810.1"/>
    </source>
</evidence>
<evidence type="ECO:0000313" key="2">
    <source>
        <dbReference type="Proteomes" id="UP000199611"/>
    </source>
</evidence>
<protein>
    <recommendedName>
        <fullName evidence="3">Mth938-like domain-containing protein</fullName>
    </recommendedName>
</protein>
<sequence>MIEDYGFGHMVINGRKYTADLKIISDRVISDWWRREGHRLHIDDITDIIDARPEVVVLGTGAFGFMKVPSEVVDFLEARGIEVVVEKTKEAVKRFNGLKEAGRLVAGAFHLTC</sequence>
<reference evidence="1 2" key="1">
    <citation type="submission" date="2016-10" db="EMBL/GenBank/DDBJ databases">
        <authorList>
            <person name="de Groot N.N."/>
        </authorList>
    </citation>
    <scope>NUCLEOTIDE SEQUENCE [LARGE SCALE GENOMIC DNA]</scope>
    <source>
        <strain evidence="1 2">DSM 9990</strain>
    </source>
</reference>
<accession>A0A1I4V1D7</accession>
<dbReference type="GO" id="GO:0005737">
    <property type="term" value="C:cytoplasm"/>
    <property type="evidence" value="ECO:0007669"/>
    <property type="project" value="TreeGrafter"/>
</dbReference>
<dbReference type="InterPro" id="IPR007523">
    <property type="entry name" value="NDUFAF3/AAMDC"/>
</dbReference>
<proteinExistence type="predicted"/>
<dbReference type="InterPro" id="IPR036748">
    <property type="entry name" value="MTH938-like_sf"/>
</dbReference>
<dbReference type="EMBL" id="FOUU01000007">
    <property type="protein sequence ID" value="SFM94810.1"/>
    <property type="molecule type" value="Genomic_DNA"/>
</dbReference>
<dbReference type="PANTHER" id="PTHR15811:SF5">
    <property type="entry name" value="MTH938 DOMAIN-CONTAINING PROTEIN"/>
    <property type="match status" value="1"/>
</dbReference>
<dbReference type="SUPFAM" id="SSF64076">
    <property type="entry name" value="MTH938-like"/>
    <property type="match status" value="1"/>
</dbReference>
<dbReference type="OrthoDB" id="1724272at2"/>
<dbReference type="RefSeq" id="WP_093395586.1">
    <property type="nucleotide sequence ID" value="NZ_FOUU01000007.1"/>
</dbReference>
<dbReference type="PANTHER" id="PTHR15811">
    <property type="entry name" value="MTH938 DOMAIN-CONTAINING PROTEIN"/>
    <property type="match status" value="1"/>
</dbReference>
<dbReference type="Proteomes" id="UP000199611">
    <property type="component" value="Unassembled WGS sequence"/>
</dbReference>
<dbReference type="Pfam" id="PF04430">
    <property type="entry name" value="DUF498"/>
    <property type="match status" value="1"/>
</dbReference>
<dbReference type="STRING" id="39841.SAMN05660836_02079"/>
<organism evidence="1 2">
    <name type="scientific">Thermodesulforhabdus norvegica</name>
    <dbReference type="NCBI Taxonomy" id="39841"/>
    <lineage>
        <taxon>Bacteria</taxon>
        <taxon>Pseudomonadati</taxon>
        <taxon>Thermodesulfobacteriota</taxon>
        <taxon>Syntrophobacteria</taxon>
        <taxon>Syntrophobacterales</taxon>
        <taxon>Thermodesulforhabdaceae</taxon>
        <taxon>Thermodesulforhabdus</taxon>
    </lineage>
</organism>
<dbReference type="AlphaFoldDB" id="A0A1I4V1D7"/>